<dbReference type="EMBL" id="KQ987318">
    <property type="protein sequence ID" value="KZV57349.1"/>
    <property type="molecule type" value="Genomic_DNA"/>
</dbReference>
<accession>A0A2Z7DBW5</accession>
<dbReference type="Proteomes" id="UP000250235">
    <property type="component" value="Unassembled WGS sequence"/>
</dbReference>
<organism evidence="2 3">
    <name type="scientific">Dorcoceras hygrometricum</name>
    <dbReference type="NCBI Taxonomy" id="472368"/>
    <lineage>
        <taxon>Eukaryota</taxon>
        <taxon>Viridiplantae</taxon>
        <taxon>Streptophyta</taxon>
        <taxon>Embryophyta</taxon>
        <taxon>Tracheophyta</taxon>
        <taxon>Spermatophyta</taxon>
        <taxon>Magnoliopsida</taxon>
        <taxon>eudicotyledons</taxon>
        <taxon>Gunneridae</taxon>
        <taxon>Pentapetalae</taxon>
        <taxon>asterids</taxon>
        <taxon>lamiids</taxon>
        <taxon>Lamiales</taxon>
        <taxon>Gesneriaceae</taxon>
        <taxon>Didymocarpoideae</taxon>
        <taxon>Trichosporeae</taxon>
        <taxon>Loxocarpinae</taxon>
        <taxon>Dorcoceras</taxon>
    </lineage>
</organism>
<feature type="region of interest" description="Disordered" evidence="1">
    <location>
        <begin position="1"/>
        <end position="71"/>
    </location>
</feature>
<evidence type="ECO:0000313" key="3">
    <source>
        <dbReference type="Proteomes" id="UP000250235"/>
    </source>
</evidence>
<evidence type="ECO:0000313" key="2">
    <source>
        <dbReference type="EMBL" id="KZV57349.1"/>
    </source>
</evidence>
<proteinExistence type="predicted"/>
<reference evidence="2 3" key="1">
    <citation type="journal article" date="2015" name="Proc. Natl. Acad. Sci. U.S.A.">
        <title>The resurrection genome of Boea hygrometrica: A blueprint for survival of dehydration.</title>
        <authorList>
            <person name="Xiao L."/>
            <person name="Yang G."/>
            <person name="Zhang L."/>
            <person name="Yang X."/>
            <person name="Zhao S."/>
            <person name="Ji Z."/>
            <person name="Zhou Q."/>
            <person name="Hu M."/>
            <person name="Wang Y."/>
            <person name="Chen M."/>
            <person name="Xu Y."/>
            <person name="Jin H."/>
            <person name="Xiao X."/>
            <person name="Hu G."/>
            <person name="Bao F."/>
            <person name="Hu Y."/>
            <person name="Wan P."/>
            <person name="Li L."/>
            <person name="Deng X."/>
            <person name="Kuang T."/>
            <person name="Xiang C."/>
            <person name="Zhu J.K."/>
            <person name="Oliver M.J."/>
            <person name="He Y."/>
        </authorList>
    </citation>
    <scope>NUCLEOTIDE SEQUENCE [LARGE SCALE GENOMIC DNA]</scope>
    <source>
        <strain evidence="3">cv. XS01</strain>
    </source>
</reference>
<sequence>MASFTAPKQFLKEPLRSGEDDDMSGSKKPSKIIEPATAEKDKEIEPVDTEDLSLEKSVATMTDSEDTESLSKVLDLTDKSKSDEESMSIEDILKQIPEGMTLPSLTDGSMSIVELLSPDPIKTPDLYAGVDI</sequence>
<name>A0A2Z7DBW5_9LAMI</name>
<dbReference type="AlphaFoldDB" id="A0A2Z7DBW5"/>
<keyword evidence="3" id="KW-1185">Reference proteome</keyword>
<gene>
    <name evidence="2" type="ORF">F511_38086</name>
</gene>
<evidence type="ECO:0000256" key="1">
    <source>
        <dbReference type="SAM" id="MobiDB-lite"/>
    </source>
</evidence>
<protein>
    <submittedName>
        <fullName evidence="2">Splicing factor 3B subunit 1-like</fullName>
    </submittedName>
</protein>